<keyword evidence="4" id="KW-1003">Cell membrane</keyword>
<keyword evidence="7 8" id="KW-0472">Membrane</keyword>
<dbReference type="Pfam" id="PF01594">
    <property type="entry name" value="AI-2E_transport"/>
    <property type="match status" value="1"/>
</dbReference>
<sequence length="360" mass="40080">MSNTTLSKGKQILWYSTLTILGLYFAFLGLYKAKGFLAPLFTAVFLAFLMLPLSRKMEKTFINRMSSSLINTLILFMISIGFMALVSFQVKNVVDDWPKIKETMSPKIEKLKSFVLEHSPLEKENLETSGSERSIPFMGSGENTGKKAATFFNKVLAFFGDYLLTFIYVFFLLNYRHRFKEFLLKLFPDDRKKEVNKVINDSASVIQEYLIGKLVLIGLLAILYSIGLGFSGVDNFILISILAAVLSLVPYIGNVIGFGLAITFGYFSSGETGVLVGIMLTFTVAQFVESYILEPYVVGDKVDLHPFFVILSVIIGGMVWGIIGMVLSIPILAILNVVFLHVSALKPFGFLLSSDNTSEN</sequence>
<comment type="caution">
    <text evidence="9">The sequence shown here is derived from an EMBL/GenBank/DDBJ whole genome shotgun (WGS) entry which is preliminary data.</text>
</comment>
<keyword evidence="6 8" id="KW-1133">Transmembrane helix</keyword>
<feature type="transmembrane region" description="Helical" evidence="8">
    <location>
        <begin position="155"/>
        <end position="175"/>
    </location>
</feature>
<evidence type="ECO:0000256" key="7">
    <source>
        <dbReference type="ARBA" id="ARBA00023136"/>
    </source>
</evidence>
<evidence type="ECO:0000256" key="4">
    <source>
        <dbReference type="ARBA" id="ARBA00022475"/>
    </source>
</evidence>
<evidence type="ECO:0000313" key="9">
    <source>
        <dbReference type="EMBL" id="MFD2518689.1"/>
    </source>
</evidence>
<evidence type="ECO:0000313" key="10">
    <source>
        <dbReference type="Proteomes" id="UP001597468"/>
    </source>
</evidence>
<feature type="transmembrane region" description="Helical" evidence="8">
    <location>
        <begin position="236"/>
        <end position="267"/>
    </location>
</feature>
<comment type="similarity">
    <text evidence="2">Belongs to the autoinducer-2 exporter (AI-2E) (TC 2.A.86) family.</text>
</comment>
<keyword evidence="5 8" id="KW-0812">Transmembrane</keyword>
<evidence type="ECO:0000256" key="6">
    <source>
        <dbReference type="ARBA" id="ARBA00022989"/>
    </source>
</evidence>
<evidence type="ECO:0000256" key="5">
    <source>
        <dbReference type="ARBA" id="ARBA00022692"/>
    </source>
</evidence>
<dbReference type="Proteomes" id="UP001597468">
    <property type="component" value="Unassembled WGS sequence"/>
</dbReference>
<dbReference type="InterPro" id="IPR002549">
    <property type="entry name" value="AI-2E-like"/>
</dbReference>
<feature type="transmembrane region" description="Helical" evidence="8">
    <location>
        <begin position="274"/>
        <end position="293"/>
    </location>
</feature>
<evidence type="ECO:0000256" key="3">
    <source>
        <dbReference type="ARBA" id="ARBA00022448"/>
    </source>
</evidence>
<reference evidence="10" key="1">
    <citation type="journal article" date="2019" name="Int. J. Syst. Evol. Microbiol.">
        <title>The Global Catalogue of Microorganisms (GCM) 10K type strain sequencing project: providing services to taxonomists for standard genome sequencing and annotation.</title>
        <authorList>
            <consortium name="The Broad Institute Genomics Platform"/>
            <consortium name="The Broad Institute Genome Sequencing Center for Infectious Disease"/>
            <person name="Wu L."/>
            <person name="Ma J."/>
        </authorList>
    </citation>
    <scope>NUCLEOTIDE SEQUENCE [LARGE SCALE GENOMIC DNA]</scope>
    <source>
        <strain evidence="10">KCTC 42585</strain>
    </source>
</reference>
<protein>
    <submittedName>
        <fullName evidence="9">AI-2E family transporter</fullName>
    </submittedName>
</protein>
<dbReference type="PANTHER" id="PTHR21716:SF53">
    <property type="entry name" value="PERMEASE PERM-RELATED"/>
    <property type="match status" value="1"/>
</dbReference>
<proteinExistence type="inferred from homology"/>
<dbReference type="EMBL" id="JBHULT010000010">
    <property type="protein sequence ID" value="MFD2518689.1"/>
    <property type="molecule type" value="Genomic_DNA"/>
</dbReference>
<gene>
    <name evidence="9" type="ORF">ACFSTG_12340</name>
</gene>
<feature type="transmembrane region" description="Helical" evidence="8">
    <location>
        <begin position="210"/>
        <end position="230"/>
    </location>
</feature>
<organism evidence="9 10">
    <name type="scientific">Salinimicrobium flavum</name>
    <dbReference type="NCBI Taxonomy" id="1737065"/>
    <lineage>
        <taxon>Bacteria</taxon>
        <taxon>Pseudomonadati</taxon>
        <taxon>Bacteroidota</taxon>
        <taxon>Flavobacteriia</taxon>
        <taxon>Flavobacteriales</taxon>
        <taxon>Flavobacteriaceae</taxon>
        <taxon>Salinimicrobium</taxon>
    </lineage>
</organism>
<dbReference type="PANTHER" id="PTHR21716">
    <property type="entry name" value="TRANSMEMBRANE PROTEIN"/>
    <property type="match status" value="1"/>
</dbReference>
<feature type="transmembrane region" description="Helical" evidence="8">
    <location>
        <begin position="66"/>
        <end position="88"/>
    </location>
</feature>
<evidence type="ECO:0000256" key="1">
    <source>
        <dbReference type="ARBA" id="ARBA00004651"/>
    </source>
</evidence>
<feature type="transmembrane region" description="Helical" evidence="8">
    <location>
        <begin position="36"/>
        <end position="54"/>
    </location>
</feature>
<evidence type="ECO:0000256" key="2">
    <source>
        <dbReference type="ARBA" id="ARBA00009773"/>
    </source>
</evidence>
<keyword evidence="10" id="KW-1185">Reference proteome</keyword>
<feature type="transmembrane region" description="Helical" evidence="8">
    <location>
        <begin position="12"/>
        <end position="30"/>
    </location>
</feature>
<accession>A0ABW5J0N8</accession>
<name>A0ABW5J0N8_9FLAO</name>
<comment type="subcellular location">
    <subcellularLocation>
        <location evidence="1">Cell membrane</location>
        <topology evidence="1">Multi-pass membrane protein</topology>
    </subcellularLocation>
</comment>
<keyword evidence="3" id="KW-0813">Transport</keyword>
<dbReference type="RefSeq" id="WP_380753248.1">
    <property type="nucleotide sequence ID" value="NZ_JBHULT010000010.1"/>
</dbReference>
<feature type="transmembrane region" description="Helical" evidence="8">
    <location>
        <begin position="305"/>
        <end position="338"/>
    </location>
</feature>
<evidence type="ECO:0000256" key="8">
    <source>
        <dbReference type="SAM" id="Phobius"/>
    </source>
</evidence>